<gene>
    <name evidence="6" type="ORF">GKO32_14475</name>
</gene>
<organism evidence="6 7">
    <name type="scientific">Amycolatopsis pithecellobii</name>
    <dbReference type="NCBI Taxonomy" id="664692"/>
    <lineage>
        <taxon>Bacteria</taxon>
        <taxon>Bacillati</taxon>
        <taxon>Actinomycetota</taxon>
        <taxon>Actinomycetes</taxon>
        <taxon>Pseudonocardiales</taxon>
        <taxon>Pseudonocardiaceae</taxon>
        <taxon>Amycolatopsis</taxon>
    </lineage>
</organism>
<dbReference type="Gene3D" id="3.40.190.10">
    <property type="entry name" value="Periplasmic binding protein-like II"/>
    <property type="match status" value="2"/>
</dbReference>
<dbReference type="InterPro" id="IPR036388">
    <property type="entry name" value="WH-like_DNA-bd_sf"/>
</dbReference>
<dbReference type="PANTHER" id="PTHR30346:SF28">
    <property type="entry name" value="HTH-TYPE TRANSCRIPTIONAL REGULATOR CYNR"/>
    <property type="match status" value="1"/>
</dbReference>
<evidence type="ECO:0000256" key="2">
    <source>
        <dbReference type="ARBA" id="ARBA00023015"/>
    </source>
</evidence>
<dbReference type="FunFam" id="1.10.10.10:FF:000001">
    <property type="entry name" value="LysR family transcriptional regulator"/>
    <property type="match status" value="1"/>
</dbReference>
<dbReference type="GO" id="GO:0003677">
    <property type="term" value="F:DNA binding"/>
    <property type="evidence" value="ECO:0007669"/>
    <property type="project" value="UniProtKB-KW"/>
</dbReference>
<comment type="similarity">
    <text evidence="1">Belongs to the LysR transcriptional regulatory family.</text>
</comment>
<evidence type="ECO:0000313" key="7">
    <source>
        <dbReference type="Proteomes" id="UP000440096"/>
    </source>
</evidence>
<reference evidence="6 7" key="1">
    <citation type="submission" date="2019-11" db="EMBL/GenBank/DDBJ databases">
        <title>Draft genome of Amycolatopsis RM579.</title>
        <authorList>
            <person name="Duangmal K."/>
            <person name="Mingma R."/>
        </authorList>
    </citation>
    <scope>NUCLEOTIDE SEQUENCE [LARGE SCALE GENOMIC DNA]</scope>
    <source>
        <strain evidence="6 7">RM579</strain>
    </source>
</reference>
<dbReference type="GO" id="GO:0003700">
    <property type="term" value="F:DNA-binding transcription factor activity"/>
    <property type="evidence" value="ECO:0007669"/>
    <property type="project" value="InterPro"/>
</dbReference>
<dbReference type="PROSITE" id="PS50931">
    <property type="entry name" value="HTH_LYSR"/>
    <property type="match status" value="1"/>
</dbReference>
<dbReference type="PANTHER" id="PTHR30346">
    <property type="entry name" value="TRANSCRIPTIONAL DUAL REGULATOR HCAR-RELATED"/>
    <property type="match status" value="1"/>
</dbReference>
<keyword evidence="7" id="KW-1185">Reference proteome</keyword>
<dbReference type="Pfam" id="PF03466">
    <property type="entry name" value="LysR_substrate"/>
    <property type="match status" value="1"/>
</dbReference>
<evidence type="ECO:0000259" key="5">
    <source>
        <dbReference type="PROSITE" id="PS50931"/>
    </source>
</evidence>
<dbReference type="SUPFAM" id="SSF53850">
    <property type="entry name" value="Periplasmic binding protein-like II"/>
    <property type="match status" value="1"/>
</dbReference>
<protein>
    <submittedName>
        <fullName evidence="6">LysR family transcriptional regulator</fullName>
    </submittedName>
</protein>
<dbReference type="InterPro" id="IPR000847">
    <property type="entry name" value="LysR_HTH_N"/>
</dbReference>
<keyword evidence="4" id="KW-0804">Transcription</keyword>
<keyword evidence="2" id="KW-0805">Transcription regulation</keyword>
<dbReference type="InterPro" id="IPR005119">
    <property type="entry name" value="LysR_subst-bd"/>
</dbReference>
<sequence length="313" mass="34201">MHSSLRNRGGGMEIRQIQYFTAIVREGSFSRAARKLHIGQPALSKQIKALERELGVDLLVRLPEGVRPTLAGSRLDEMSHTFLGYVEDIGSAVREAAAAQTETVTLGLSPSLVPALAGHLERRFADEFPHTRIEIVEALPMFLAEWLEEDRLDLGVFTLSSYATRHLSAVEVGSDEMLLAGTEATLAGVGEHATPDTIGSLRLALTPGFRDLLHSRPEFAGVAQHSGSGIDSLHLVRDLVARGEYCSVLPYTFIQADLDRGVLAAVGFNPILERKLVAATRAGRRLPPAVRSVVEMVRERLGEFTELRRCHPA</sequence>
<comment type="caution">
    <text evidence="6">The sequence shown here is derived from an EMBL/GenBank/DDBJ whole genome shotgun (WGS) entry which is preliminary data.</text>
</comment>
<dbReference type="AlphaFoldDB" id="A0A6N7Z2L2"/>
<evidence type="ECO:0000256" key="1">
    <source>
        <dbReference type="ARBA" id="ARBA00009437"/>
    </source>
</evidence>
<dbReference type="EMBL" id="WMBA01000018">
    <property type="protein sequence ID" value="MTD55179.1"/>
    <property type="molecule type" value="Genomic_DNA"/>
</dbReference>
<dbReference type="Pfam" id="PF00126">
    <property type="entry name" value="HTH_1"/>
    <property type="match status" value="1"/>
</dbReference>
<evidence type="ECO:0000313" key="6">
    <source>
        <dbReference type="EMBL" id="MTD55179.1"/>
    </source>
</evidence>
<dbReference type="SUPFAM" id="SSF46785">
    <property type="entry name" value="Winged helix' DNA-binding domain"/>
    <property type="match status" value="1"/>
</dbReference>
<evidence type="ECO:0000256" key="3">
    <source>
        <dbReference type="ARBA" id="ARBA00023125"/>
    </source>
</evidence>
<dbReference type="PRINTS" id="PR00039">
    <property type="entry name" value="HTHLYSR"/>
</dbReference>
<dbReference type="OrthoDB" id="8417889at2"/>
<dbReference type="Proteomes" id="UP000440096">
    <property type="component" value="Unassembled WGS sequence"/>
</dbReference>
<dbReference type="GO" id="GO:0032993">
    <property type="term" value="C:protein-DNA complex"/>
    <property type="evidence" value="ECO:0007669"/>
    <property type="project" value="TreeGrafter"/>
</dbReference>
<keyword evidence="3" id="KW-0238">DNA-binding</keyword>
<evidence type="ECO:0000256" key="4">
    <source>
        <dbReference type="ARBA" id="ARBA00023163"/>
    </source>
</evidence>
<name>A0A6N7Z2L2_9PSEU</name>
<feature type="domain" description="HTH lysR-type" evidence="5">
    <location>
        <begin position="12"/>
        <end position="69"/>
    </location>
</feature>
<accession>A0A6N7Z2L2</accession>
<proteinExistence type="inferred from homology"/>
<dbReference type="Gene3D" id="1.10.10.10">
    <property type="entry name" value="Winged helix-like DNA-binding domain superfamily/Winged helix DNA-binding domain"/>
    <property type="match status" value="1"/>
</dbReference>
<dbReference type="InterPro" id="IPR036390">
    <property type="entry name" value="WH_DNA-bd_sf"/>
</dbReference>